<reference evidence="1" key="2">
    <citation type="submission" date="2020-09" db="EMBL/GenBank/DDBJ databases">
        <authorList>
            <person name="Sun Q."/>
            <person name="Zhou Y."/>
        </authorList>
    </citation>
    <scope>NUCLEOTIDE SEQUENCE</scope>
    <source>
        <strain evidence="1">CGMCC 1.15290</strain>
    </source>
</reference>
<accession>A0A917J649</accession>
<dbReference type="Proteomes" id="UP000627292">
    <property type="component" value="Unassembled WGS sequence"/>
</dbReference>
<keyword evidence="2" id="KW-1185">Reference proteome</keyword>
<evidence type="ECO:0000313" key="1">
    <source>
        <dbReference type="EMBL" id="GGH83539.1"/>
    </source>
</evidence>
<proteinExistence type="predicted"/>
<dbReference type="GO" id="GO:0020037">
    <property type="term" value="F:heme binding"/>
    <property type="evidence" value="ECO:0007669"/>
    <property type="project" value="InterPro"/>
</dbReference>
<dbReference type="InterPro" id="IPR036396">
    <property type="entry name" value="Cyt_P450_sf"/>
</dbReference>
<evidence type="ECO:0000313" key="2">
    <source>
        <dbReference type="Proteomes" id="UP000627292"/>
    </source>
</evidence>
<name>A0A917J649_9BACT</name>
<evidence type="ECO:0008006" key="3">
    <source>
        <dbReference type="Google" id="ProtNLM"/>
    </source>
</evidence>
<sequence length="89" mass="10060">MKRPALQLIPFCYNGEVVANPNHIYPTPKMEFMHFGHEPHLCTGRYISQVTVPELVAALLRLPNLQRAPGKAGKIQYEEVVFPKSLCLT</sequence>
<reference evidence="1" key="1">
    <citation type="journal article" date="2014" name="Int. J. Syst. Evol. Microbiol.">
        <title>Complete genome sequence of Corynebacterium casei LMG S-19264T (=DSM 44701T), isolated from a smear-ripened cheese.</title>
        <authorList>
            <consortium name="US DOE Joint Genome Institute (JGI-PGF)"/>
            <person name="Walter F."/>
            <person name="Albersmeier A."/>
            <person name="Kalinowski J."/>
            <person name="Ruckert C."/>
        </authorList>
    </citation>
    <scope>NUCLEOTIDE SEQUENCE</scope>
    <source>
        <strain evidence="1">CGMCC 1.15290</strain>
    </source>
</reference>
<organism evidence="1 2">
    <name type="scientific">Filimonas zeae</name>
    <dbReference type="NCBI Taxonomy" id="1737353"/>
    <lineage>
        <taxon>Bacteria</taxon>
        <taxon>Pseudomonadati</taxon>
        <taxon>Bacteroidota</taxon>
        <taxon>Chitinophagia</taxon>
        <taxon>Chitinophagales</taxon>
        <taxon>Chitinophagaceae</taxon>
        <taxon>Filimonas</taxon>
    </lineage>
</organism>
<comment type="caution">
    <text evidence="1">The sequence shown here is derived from an EMBL/GenBank/DDBJ whole genome shotgun (WGS) entry which is preliminary data.</text>
</comment>
<dbReference type="GO" id="GO:0016705">
    <property type="term" value="F:oxidoreductase activity, acting on paired donors, with incorporation or reduction of molecular oxygen"/>
    <property type="evidence" value="ECO:0007669"/>
    <property type="project" value="InterPro"/>
</dbReference>
<protein>
    <recommendedName>
        <fullName evidence="3">Cytochrome P450</fullName>
    </recommendedName>
</protein>
<dbReference type="SUPFAM" id="SSF48264">
    <property type="entry name" value="Cytochrome P450"/>
    <property type="match status" value="1"/>
</dbReference>
<dbReference type="GO" id="GO:0004497">
    <property type="term" value="F:monooxygenase activity"/>
    <property type="evidence" value="ECO:0007669"/>
    <property type="project" value="InterPro"/>
</dbReference>
<dbReference type="AlphaFoldDB" id="A0A917J649"/>
<dbReference type="GO" id="GO:0005506">
    <property type="term" value="F:iron ion binding"/>
    <property type="evidence" value="ECO:0007669"/>
    <property type="project" value="InterPro"/>
</dbReference>
<gene>
    <name evidence="1" type="ORF">GCM10011379_59080</name>
</gene>
<dbReference type="EMBL" id="BMIB01000010">
    <property type="protein sequence ID" value="GGH83539.1"/>
    <property type="molecule type" value="Genomic_DNA"/>
</dbReference>